<evidence type="ECO:0000256" key="16">
    <source>
        <dbReference type="SAM" id="MobiDB-lite"/>
    </source>
</evidence>
<sequence>MTGTTPPPRHTPATPGPAGGPRDEPVTPRPAAGTRHNTSHSAPQNTPPATPTAAQRDTPHTTRTAPAQRDTPSGAPAGERPKDLVGIGIGPFNLSLAALADGVPGRIETAFYEQNPAFTWHPGLLIEGATLQVPFLADLVTLAQPASPWSFLSYLRSVDRLYPFYFSERFHIDRAEYDAYCRWVSAHLPGLHFGHQVDAVRWNTERALFEVDFTQLDAEGEAEALGRAYTRNIALGIGTAPHIPEPLSPLAGDPAVPVIHSSDYLRHRDRLLRAGHVTVIGSGQSGAEVFLDLLRARPAGAERLHWLTRTEAFAPMEYSKLGLEHFTPDYTHYFHQLPEHTRDGLVPRQWQLHKGIDHDTLAAIHDELYRRTLNGGWPDATLTPGVRVRTAGRVATTRVELHLEHLQQRSRTRLTTDAVVLATGYRERPADRLLAGLDAHIRRDSAGRPRIDGDHRMVLAPAVSGSVYVQNAGAHAHGVGSPDLGLAAWRSATILNHLTGGPAYPQPRRTAFTTFGLDDPARHRGEPAPLRLVPLVEPA</sequence>
<accession>A0ABP7G8X5</accession>
<dbReference type="Proteomes" id="UP001499884">
    <property type="component" value="Unassembled WGS sequence"/>
</dbReference>
<feature type="region of interest" description="Disordered" evidence="16">
    <location>
        <begin position="1"/>
        <end position="84"/>
    </location>
</feature>
<comment type="catalytic activity">
    <reaction evidence="15">
        <text>L-lysine + NADPH + O2 = N(6)-hydroxy-L-lysine + NADP(+) + H2O</text>
        <dbReference type="Rhea" id="RHEA:23228"/>
        <dbReference type="ChEBI" id="CHEBI:15377"/>
        <dbReference type="ChEBI" id="CHEBI:15379"/>
        <dbReference type="ChEBI" id="CHEBI:32551"/>
        <dbReference type="ChEBI" id="CHEBI:57783"/>
        <dbReference type="ChEBI" id="CHEBI:57820"/>
        <dbReference type="ChEBI" id="CHEBI:58349"/>
        <dbReference type="EC" id="1.14.13.59"/>
    </reaction>
</comment>
<evidence type="ECO:0000313" key="18">
    <source>
        <dbReference type="Proteomes" id="UP001499884"/>
    </source>
</evidence>
<evidence type="ECO:0000256" key="2">
    <source>
        <dbReference type="ARBA" id="ARBA00004924"/>
    </source>
</evidence>
<keyword evidence="9" id="KW-0560">Oxidoreductase</keyword>
<dbReference type="RefSeq" id="WP_345655060.1">
    <property type="nucleotide sequence ID" value="NZ_BAABEP010000081.1"/>
</dbReference>
<feature type="compositionally biased region" description="Polar residues" evidence="16">
    <location>
        <begin position="35"/>
        <end position="44"/>
    </location>
</feature>
<dbReference type="Gene3D" id="3.50.50.60">
    <property type="entry name" value="FAD/NAD(P)-binding domain"/>
    <property type="match status" value="1"/>
</dbReference>
<evidence type="ECO:0000256" key="6">
    <source>
        <dbReference type="ARBA" id="ARBA00022630"/>
    </source>
</evidence>
<evidence type="ECO:0000256" key="9">
    <source>
        <dbReference type="ARBA" id="ARBA00023002"/>
    </source>
</evidence>
<dbReference type="SUPFAM" id="SSF51905">
    <property type="entry name" value="FAD/NAD(P)-binding domain"/>
    <property type="match status" value="2"/>
</dbReference>
<evidence type="ECO:0000256" key="3">
    <source>
        <dbReference type="ARBA" id="ARBA00007588"/>
    </source>
</evidence>
<gene>
    <name evidence="17" type="ORF">GCM10023082_62350</name>
</gene>
<evidence type="ECO:0000256" key="14">
    <source>
        <dbReference type="ARBA" id="ARBA00032738"/>
    </source>
</evidence>
<evidence type="ECO:0000256" key="1">
    <source>
        <dbReference type="ARBA" id="ARBA00001974"/>
    </source>
</evidence>
<reference evidence="18" key="1">
    <citation type="journal article" date="2019" name="Int. J. Syst. Evol. Microbiol.">
        <title>The Global Catalogue of Microorganisms (GCM) 10K type strain sequencing project: providing services to taxonomists for standard genome sequencing and annotation.</title>
        <authorList>
            <consortium name="The Broad Institute Genomics Platform"/>
            <consortium name="The Broad Institute Genome Sequencing Center for Infectious Disease"/>
            <person name="Wu L."/>
            <person name="Ma J."/>
        </authorList>
    </citation>
    <scope>NUCLEOTIDE SEQUENCE [LARGE SCALE GENOMIC DNA]</scope>
    <source>
        <strain evidence="18">JCM 30846</strain>
    </source>
</reference>
<comment type="cofactor">
    <cofactor evidence="1">
        <name>FAD</name>
        <dbReference type="ChEBI" id="CHEBI:57692"/>
    </cofactor>
</comment>
<evidence type="ECO:0000256" key="10">
    <source>
        <dbReference type="ARBA" id="ARBA00023033"/>
    </source>
</evidence>
<evidence type="ECO:0000256" key="8">
    <source>
        <dbReference type="ARBA" id="ARBA00022857"/>
    </source>
</evidence>
<protein>
    <recommendedName>
        <fullName evidence="5">L-lysine N6-monooxygenase MbtG</fullName>
        <ecNumber evidence="4">1.14.13.59</ecNumber>
    </recommendedName>
    <alternativeName>
        <fullName evidence="14">Lysine 6-N-hydroxylase</fullName>
    </alternativeName>
    <alternativeName>
        <fullName evidence="13">Lysine N6-hydroxylase</fullName>
    </alternativeName>
    <alternativeName>
        <fullName evidence="11">Lysine-N-oxygenase</fullName>
    </alternativeName>
    <alternativeName>
        <fullName evidence="12">Mycobactin synthase protein G</fullName>
    </alternativeName>
</protein>
<proteinExistence type="inferred from homology"/>
<keyword evidence="7" id="KW-0274">FAD</keyword>
<evidence type="ECO:0000313" key="17">
    <source>
        <dbReference type="EMBL" id="GAA3759415.1"/>
    </source>
</evidence>
<comment type="caution">
    <text evidence="17">The sequence shown here is derived from an EMBL/GenBank/DDBJ whole genome shotgun (WGS) entry which is preliminary data.</text>
</comment>
<evidence type="ECO:0000256" key="4">
    <source>
        <dbReference type="ARBA" id="ARBA00013076"/>
    </source>
</evidence>
<evidence type="ECO:0000256" key="15">
    <source>
        <dbReference type="ARBA" id="ARBA00048407"/>
    </source>
</evidence>
<evidence type="ECO:0000256" key="5">
    <source>
        <dbReference type="ARBA" id="ARBA00016406"/>
    </source>
</evidence>
<dbReference type="InterPro" id="IPR036188">
    <property type="entry name" value="FAD/NAD-bd_sf"/>
</dbReference>
<dbReference type="Pfam" id="PF13434">
    <property type="entry name" value="Lys_Orn_oxgnase"/>
    <property type="match status" value="1"/>
</dbReference>
<dbReference type="EC" id="1.14.13.59" evidence="4"/>
<organism evidence="17 18">
    <name type="scientific">Streptomyces tremellae</name>
    <dbReference type="NCBI Taxonomy" id="1124239"/>
    <lineage>
        <taxon>Bacteria</taxon>
        <taxon>Bacillati</taxon>
        <taxon>Actinomycetota</taxon>
        <taxon>Actinomycetes</taxon>
        <taxon>Kitasatosporales</taxon>
        <taxon>Streptomycetaceae</taxon>
        <taxon>Streptomyces</taxon>
    </lineage>
</organism>
<keyword evidence="10 17" id="KW-0503">Monooxygenase</keyword>
<evidence type="ECO:0000256" key="13">
    <source>
        <dbReference type="ARBA" id="ARBA00032493"/>
    </source>
</evidence>
<dbReference type="PANTHER" id="PTHR42802:SF1">
    <property type="entry name" value="L-ORNITHINE N(5)-MONOOXYGENASE"/>
    <property type="match status" value="1"/>
</dbReference>
<keyword evidence="8" id="KW-0521">NADP</keyword>
<comment type="pathway">
    <text evidence="2">Siderophore biosynthesis.</text>
</comment>
<evidence type="ECO:0000256" key="11">
    <source>
        <dbReference type="ARBA" id="ARBA00029939"/>
    </source>
</evidence>
<dbReference type="EMBL" id="BAABEP010000081">
    <property type="protein sequence ID" value="GAA3759415.1"/>
    <property type="molecule type" value="Genomic_DNA"/>
</dbReference>
<feature type="compositionally biased region" description="Pro residues" evidence="16">
    <location>
        <begin position="1"/>
        <end position="10"/>
    </location>
</feature>
<evidence type="ECO:0000256" key="12">
    <source>
        <dbReference type="ARBA" id="ARBA00031158"/>
    </source>
</evidence>
<dbReference type="InterPro" id="IPR025700">
    <property type="entry name" value="Lys/Orn_oxygenase"/>
</dbReference>
<keyword evidence="18" id="KW-1185">Reference proteome</keyword>
<keyword evidence="6" id="KW-0285">Flavoprotein</keyword>
<dbReference type="GO" id="GO:0004497">
    <property type="term" value="F:monooxygenase activity"/>
    <property type="evidence" value="ECO:0007669"/>
    <property type="project" value="UniProtKB-KW"/>
</dbReference>
<comment type="similarity">
    <text evidence="3">Belongs to the lysine N(6)-hydroxylase/L-ornithine N(5)-oxygenase family.</text>
</comment>
<dbReference type="PANTHER" id="PTHR42802">
    <property type="entry name" value="MONOOXYGENASE"/>
    <property type="match status" value="1"/>
</dbReference>
<evidence type="ECO:0000256" key="7">
    <source>
        <dbReference type="ARBA" id="ARBA00022827"/>
    </source>
</evidence>
<name>A0ABP7G8X5_9ACTN</name>